<dbReference type="RefSeq" id="WP_186858579.1">
    <property type="nucleotide sequence ID" value="NZ_JACOON010000006.1"/>
</dbReference>
<dbReference type="Proteomes" id="UP000606889">
    <property type="component" value="Unassembled WGS sequence"/>
</dbReference>
<evidence type="ECO:0000313" key="2">
    <source>
        <dbReference type="EMBL" id="MBC5648963.1"/>
    </source>
</evidence>
<keyword evidence="3" id="KW-1185">Reference proteome</keyword>
<dbReference type="PANTHER" id="PTHR33169:SF14">
    <property type="entry name" value="TRANSCRIPTIONAL REGULATOR RV3488"/>
    <property type="match status" value="1"/>
</dbReference>
<proteinExistence type="predicted"/>
<name>A0ABR7EGT4_9FIRM</name>
<reference evidence="2 3" key="1">
    <citation type="submission" date="2020-08" db="EMBL/GenBank/DDBJ databases">
        <title>Genome public.</title>
        <authorList>
            <person name="Liu C."/>
            <person name="Sun Q."/>
        </authorList>
    </citation>
    <scope>NUCLEOTIDE SEQUENCE [LARGE SCALE GENOMIC DNA]</scope>
    <source>
        <strain evidence="2 3">NSJ-35</strain>
    </source>
</reference>
<protein>
    <submittedName>
        <fullName evidence="2">PadR family transcriptional regulator</fullName>
    </submittedName>
</protein>
<organism evidence="2 3">
    <name type="scientific">Christensenella tenuis</name>
    <dbReference type="NCBI Taxonomy" id="2763033"/>
    <lineage>
        <taxon>Bacteria</taxon>
        <taxon>Bacillati</taxon>
        <taxon>Bacillota</taxon>
        <taxon>Clostridia</taxon>
        <taxon>Christensenellales</taxon>
        <taxon>Christensenellaceae</taxon>
        <taxon>Christensenella</taxon>
    </lineage>
</organism>
<dbReference type="EMBL" id="JACOON010000006">
    <property type="protein sequence ID" value="MBC5648963.1"/>
    <property type="molecule type" value="Genomic_DNA"/>
</dbReference>
<gene>
    <name evidence="2" type="ORF">H8S18_11495</name>
</gene>
<dbReference type="Gene3D" id="1.10.10.10">
    <property type="entry name" value="Winged helix-like DNA-binding domain superfamily/Winged helix DNA-binding domain"/>
    <property type="match status" value="1"/>
</dbReference>
<dbReference type="InterPro" id="IPR036388">
    <property type="entry name" value="WH-like_DNA-bd_sf"/>
</dbReference>
<evidence type="ECO:0000313" key="3">
    <source>
        <dbReference type="Proteomes" id="UP000606889"/>
    </source>
</evidence>
<dbReference type="InterPro" id="IPR036390">
    <property type="entry name" value="WH_DNA-bd_sf"/>
</dbReference>
<dbReference type="PANTHER" id="PTHR33169">
    <property type="entry name" value="PADR-FAMILY TRANSCRIPTIONAL REGULATOR"/>
    <property type="match status" value="1"/>
</dbReference>
<dbReference type="Pfam" id="PF03551">
    <property type="entry name" value="PadR"/>
    <property type="match status" value="1"/>
</dbReference>
<comment type="caution">
    <text evidence="2">The sequence shown here is derived from an EMBL/GenBank/DDBJ whole genome shotgun (WGS) entry which is preliminary data.</text>
</comment>
<sequence length="115" mass="12997">METPEEIVSGLTQELRRGTIVMCVLSQLAEPQYGYSLVQRLCEAGMPTEAGTLYPLLRRLEKQGLLGSEWETGGAKPRKYYAITPMGKEVYKRLCAQWQEMERVIGHMTDGGEEK</sequence>
<feature type="domain" description="Transcription regulator PadR N-terminal" evidence="1">
    <location>
        <begin position="22"/>
        <end position="92"/>
    </location>
</feature>
<dbReference type="InterPro" id="IPR052509">
    <property type="entry name" value="Metal_resp_DNA-bind_regulator"/>
</dbReference>
<dbReference type="InterPro" id="IPR005149">
    <property type="entry name" value="Tscrpt_reg_PadR_N"/>
</dbReference>
<evidence type="ECO:0000259" key="1">
    <source>
        <dbReference type="Pfam" id="PF03551"/>
    </source>
</evidence>
<accession>A0ABR7EGT4</accession>
<dbReference type="SUPFAM" id="SSF46785">
    <property type="entry name" value="Winged helix' DNA-binding domain"/>
    <property type="match status" value="1"/>
</dbReference>